<evidence type="ECO:0000313" key="2">
    <source>
        <dbReference type="Proteomes" id="UP001530315"/>
    </source>
</evidence>
<name>A0ABD3PAL8_9STRA</name>
<dbReference type="AlphaFoldDB" id="A0ABD3PAL8"/>
<accession>A0ABD3PAL8</accession>
<comment type="caution">
    <text evidence="1">The sequence shown here is derived from an EMBL/GenBank/DDBJ whole genome shotgun (WGS) entry which is preliminary data.</text>
</comment>
<dbReference type="EMBL" id="JALLAZ020000917">
    <property type="protein sequence ID" value="KAL3784769.1"/>
    <property type="molecule type" value="Genomic_DNA"/>
</dbReference>
<organism evidence="1 2">
    <name type="scientific">Stephanodiscus triporus</name>
    <dbReference type="NCBI Taxonomy" id="2934178"/>
    <lineage>
        <taxon>Eukaryota</taxon>
        <taxon>Sar</taxon>
        <taxon>Stramenopiles</taxon>
        <taxon>Ochrophyta</taxon>
        <taxon>Bacillariophyta</taxon>
        <taxon>Coscinodiscophyceae</taxon>
        <taxon>Thalassiosirophycidae</taxon>
        <taxon>Stephanodiscales</taxon>
        <taxon>Stephanodiscaceae</taxon>
        <taxon>Stephanodiscus</taxon>
    </lineage>
</organism>
<reference evidence="1 2" key="1">
    <citation type="submission" date="2024-10" db="EMBL/GenBank/DDBJ databases">
        <title>Updated reference genomes for cyclostephanoid diatoms.</title>
        <authorList>
            <person name="Roberts W.R."/>
            <person name="Alverson A.J."/>
        </authorList>
    </citation>
    <scope>NUCLEOTIDE SEQUENCE [LARGE SCALE GENOMIC DNA]</scope>
    <source>
        <strain evidence="1 2">AJA276-08</strain>
    </source>
</reference>
<gene>
    <name evidence="1" type="ORF">ACHAW5_008140</name>
</gene>
<evidence type="ECO:0000313" key="1">
    <source>
        <dbReference type="EMBL" id="KAL3784769.1"/>
    </source>
</evidence>
<proteinExistence type="predicted"/>
<protein>
    <submittedName>
        <fullName evidence="1">Uncharacterized protein</fullName>
    </submittedName>
</protein>
<sequence>MLQDGAMVPLTSDGWGWWSGTCGWTSAGRSGPPIGRSAWSPLRARRRARPRFWRMWNRRRDSGSITSEATRPGGRWSRPIIFVGSIIIVVVNSYHEPSYFFPKGYKDVVKINIALVFEEYELLRVDEAKMVID</sequence>
<keyword evidence="2" id="KW-1185">Reference proteome</keyword>
<dbReference type="Proteomes" id="UP001530315">
    <property type="component" value="Unassembled WGS sequence"/>
</dbReference>